<evidence type="ECO:0000313" key="10">
    <source>
        <dbReference type="EMBL" id="MBO8434989.1"/>
    </source>
</evidence>
<evidence type="ECO:0000256" key="3">
    <source>
        <dbReference type="ARBA" id="ARBA00022692"/>
    </source>
</evidence>
<dbReference type="InterPro" id="IPR052155">
    <property type="entry name" value="Biofilm_reg_signaling"/>
</dbReference>
<dbReference type="SMART" id="SM00267">
    <property type="entry name" value="GGDEF"/>
    <property type="match status" value="1"/>
</dbReference>
<dbReference type="SMART" id="SM00304">
    <property type="entry name" value="HAMP"/>
    <property type="match status" value="1"/>
</dbReference>
<keyword evidence="5 6" id="KW-0472">Membrane</keyword>
<dbReference type="InterPro" id="IPR000160">
    <property type="entry name" value="GGDEF_dom"/>
</dbReference>
<feature type="transmembrane region" description="Helical" evidence="6">
    <location>
        <begin position="295"/>
        <end position="316"/>
    </location>
</feature>
<keyword evidence="4 6" id="KW-1133">Transmembrane helix</keyword>
<dbReference type="PROSITE" id="PS50885">
    <property type="entry name" value="HAMP"/>
    <property type="match status" value="1"/>
</dbReference>
<dbReference type="InterPro" id="IPR003660">
    <property type="entry name" value="HAMP_dom"/>
</dbReference>
<dbReference type="Pfam" id="PF00672">
    <property type="entry name" value="HAMP"/>
    <property type="match status" value="1"/>
</dbReference>
<evidence type="ECO:0000313" key="11">
    <source>
        <dbReference type="Proteomes" id="UP000823611"/>
    </source>
</evidence>
<dbReference type="InterPro" id="IPR029787">
    <property type="entry name" value="Nucleotide_cyclase"/>
</dbReference>
<evidence type="ECO:0000256" key="1">
    <source>
        <dbReference type="ARBA" id="ARBA00004651"/>
    </source>
</evidence>
<dbReference type="InterPro" id="IPR000014">
    <property type="entry name" value="PAS"/>
</dbReference>
<dbReference type="NCBIfam" id="TIGR00254">
    <property type="entry name" value="GGDEF"/>
    <property type="match status" value="1"/>
</dbReference>
<evidence type="ECO:0000256" key="2">
    <source>
        <dbReference type="ARBA" id="ARBA00022475"/>
    </source>
</evidence>
<dbReference type="SUPFAM" id="SSF158472">
    <property type="entry name" value="HAMP domain-like"/>
    <property type="match status" value="1"/>
</dbReference>
<dbReference type="Pfam" id="PF08447">
    <property type="entry name" value="PAS_3"/>
    <property type="match status" value="2"/>
</dbReference>
<keyword evidence="2" id="KW-1003">Cell membrane</keyword>
<dbReference type="InterPro" id="IPR013655">
    <property type="entry name" value="PAS_fold_3"/>
</dbReference>
<dbReference type="Pfam" id="PF02743">
    <property type="entry name" value="dCache_1"/>
    <property type="match status" value="1"/>
</dbReference>
<dbReference type="PROSITE" id="PS50113">
    <property type="entry name" value="PAC"/>
    <property type="match status" value="2"/>
</dbReference>
<dbReference type="Proteomes" id="UP000823611">
    <property type="component" value="Unassembled WGS sequence"/>
</dbReference>
<comment type="subcellular location">
    <subcellularLocation>
        <location evidence="1">Cell membrane</location>
        <topology evidence="1">Multi-pass membrane protein</topology>
    </subcellularLocation>
</comment>
<dbReference type="GO" id="GO:0007165">
    <property type="term" value="P:signal transduction"/>
    <property type="evidence" value="ECO:0007669"/>
    <property type="project" value="InterPro"/>
</dbReference>
<evidence type="ECO:0000256" key="4">
    <source>
        <dbReference type="ARBA" id="ARBA00022989"/>
    </source>
</evidence>
<dbReference type="NCBIfam" id="TIGR00229">
    <property type="entry name" value="sensory_box"/>
    <property type="match status" value="2"/>
</dbReference>
<reference evidence="10" key="1">
    <citation type="submission" date="2020-10" db="EMBL/GenBank/DDBJ databases">
        <authorList>
            <person name="Gilroy R."/>
        </authorList>
    </citation>
    <scope>NUCLEOTIDE SEQUENCE</scope>
    <source>
        <strain evidence="10">F6-4510</strain>
    </source>
</reference>
<dbReference type="GO" id="GO:0005886">
    <property type="term" value="C:plasma membrane"/>
    <property type="evidence" value="ECO:0007669"/>
    <property type="project" value="UniProtKB-SubCell"/>
</dbReference>
<dbReference type="PROSITE" id="PS50887">
    <property type="entry name" value="GGDEF"/>
    <property type="match status" value="1"/>
</dbReference>
<dbReference type="PANTHER" id="PTHR44757:SF2">
    <property type="entry name" value="BIOFILM ARCHITECTURE MAINTENANCE PROTEIN MBAA"/>
    <property type="match status" value="1"/>
</dbReference>
<feature type="domain" description="PAC" evidence="7">
    <location>
        <begin position="580"/>
        <end position="633"/>
    </location>
</feature>
<organism evidence="10 11">
    <name type="scientific">Candidatus Fimicola merdigallinarum</name>
    <dbReference type="NCBI Taxonomy" id="2840819"/>
    <lineage>
        <taxon>Bacteria</taxon>
        <taxon>Bacillati</taxon>
        <taxon>Bacillota</taxon>
        <taxon>Clostridia</taxon>
        <taxon>Lachnospirales</taxon>
        <taxon>Lachnospiraceae</taxon>
        <taxon>Lachnospiraceae incertae sedis</taxon>
        <taxon>Candidatus Fimicola</taxon>
    </lineage>
</organism>
<evidence type="ECO:0000259" key="7">
    <source>
        <dbReference type="PROSITE" id="PS50113"/>
    </source>
</evidence>
<feature type="domain" description="PAC" evidence="7">
    <location>
        <begin position="452"/>
        <end position="503"/>
    </location>
</feature>
<dbReference type="InterPro" id="IPR033479">
    <property type="entry name" value="dCache_1"/>
</dbReference>
<dbReference type="CDD" id="cd06225">
    <property type="entry name" value="HAMP"/>
    <property type="match status" value="1"/>
</dbReference>
<dbReference type="PANTHER" id="PTHR44757">
    <property type="entry name" value="DIGUANYLATE CYCLASE DGCP"/>
    <property type="match status" value="1"/>
</dbReference>
<dbReference type="InterPro" id="IPR000700">
    <property type="entry name" value="PAS-assoc_C"/>
</dbReference>
<dbReference type="Pfam" id="PF00990">
    <property type="entry name" value="GGDEF"/>
    <property type="match status" value="1"/>
</dbReference>
<proteinExistence type="predicted"/>
<evidence type="ECO:0000259" key="8">
    <source>
        <dbReference type="PROSITE" id="PS50885"/>
    </source>
</evidence>
<feature type="domain" description="HAMP" evidence="8">
    <location>
        <begin position="317"/>
        <end position="369"/>
    </location>
</feature>
<dbReference type="SUPFAM" id="SSF55785">
    <property type="entry name" value="PYP-like sensor domain (PAS domain)"/>
    <property type="match status" value="2"/>
</dbReference>
<gene>
    <name evidence="10" type="ORF">IAC55_06685</name>
</gene>
<reference evidence="10" key="2">
    <citation type="journal article" date="2021" name="PeerJ">
        <title>Extensive microbial diversity within the chicken gut microbiome revealed by metagenomics and culture.</title>
        <authorList>
            <person name="Gilroy R."/>
            <person name="Ravi A."/>
            <person name="Getino M."/>
            <person name="Pursley I."/>
            <person name="Horton D.L."/>
            <person name="Alikhan N.F."/>
            <person name="Baker D."/>
            <person name="Gharbi K."/>
            <person name="Hall N."/>
            <person name="Watson M."/>
            <person name="Adriaenssens E.M."/>
            <person name="Foster-Nyarko E."/>
            <person name="Jarju S."/>
            <person name="Secka A."/>
            <person name="Antonio M."/>
            <person name="Oren A."/>
            <person name="Chaudhuri R.R."/>
            <person name="La Ragione R."/>
            <person name="Hildebrand F."/>
            <person name="Pallen M.J."/>
        </authorList>
    </citation>
    <scope>NUCLEOTIDE SEQUENCE</scope>
    <source>
        <strain evidence="10">F6-4510</strain>
    </source>
</reference>
<evidence type="ECO:0000256" key="6">
    <source>
        <dbReference type="SAM" id="Phobius"/>
    </source>
</evidence>
<dbReference type="AlphaFoldDB" id="A0A9D9H3W1"/>
<feature type="domain" description="GGDEF" evidence="9">
    <location>
        <begin position="662"/>
        <end position="795"/>
    </location>
</feature>
<dbReference type="SUPFAM" id="SSF55073">
    <property type="entry name" value="Nucleotide cyclase"/>
    <property type="match status" value="1"/>
</dbReference>
<keyword evidence="3 6" id="KW-0812">Transmembrane</keyword>
<comment type="caution">
    <text evidence="10">The sequence shown here is derived from an EMBL/GenBank/DDBJ whole genome shotgun (WGS) entry which is preliminary data.</text>
</comment>
<dbReference type="EMBL" id="JADIMX010000125">
    <property type="protein sequence ID" value="MBO8434989.1"/>
    <property type="molecule type" value="Genomic_DNA"/>
</dbReference>
<dbReference type="SMART" id="SM00086">
    <property type="entry name" value="PAC"/>
    <property type="match status" value="2"/>
</dbReference>
<feature type="transmembrane region" description="Helical" evidence="6">
    <location>
        <begin position="7"/>
        <end position="26"/>
    </location>
</feature>
<accession>A0A9D9H3W1</accession>
<evidence type="ECO:0000256" key="5">
    <source>
        <dbReference type="ARBA" id="ARBA00023136"/>
    </source>
</evidence>
<dbReference type="CDD" id="cd00130">
    <property type="entry name" value="PAS"/>
    <property type="match status" value="2"/>
</dbReference>
<dbReference type="Gene3D" id="6.10.340.10">
    <property type="match status" value="1"/>
</dbReference>
<dbReference type="InterPro" id="IPR001610">
    <property type="entry name" value="PAC"/>
</dbReference>
<protein>
    <submittedName>
        <fullName evidence="10">PAS domain-containing protein</fullName>
    </submittedName>
</protein>
<dbReference type="Gene3D" id="3.30.70.270">
    <property type="match status" value="1"/>
</dbReference>
<dbReference type="InterPro" id="IPR043128">
    <property type="entry name" value="Rev_trsase/Diguanyl_cyclase"/>
</dbReference>
<dbReference type="InterPro" id="IPR035965">
    <property type="entry name" value="PAS-like_dom_sf"/>
</dbReference>
<sequence length="796" mass="91403">MKVRSRMFAIIVIFSIIPVILVSYVINYTYNKNTEDTFLDNLASSVNVYEGTVNSFLEQKKINLETIGNIYDVQDYISNSNNDSNYYDSNIYKEIKNFINTIVDTSDYIMNIDVVSKNDKILISSSEKRENTISTLIDKEKLKNIVDGKAIYTNAVVDDEKASHLSIASPVYDGNIYIGYITMDIGLNYMEQLAEKSEFYSTGYISVIDGNSYAVASKGPYMGKYVNQIYSDKENTFPHIWSEVSQNEDREGFFRYQLNGIKKIAYYNMIGDTDWAVVGNVDIDEVFLPLNKTGIIVAIFVFIILILDVIAFVLYARSITIPINKMIEATNEINKGDYSVRVKYDENDELGNIAKGFNRLMDSIQSNTNKLKNLNNDFSILTSNIPGGMIRYSLDGNFDFDFVSESFLKLMKCTRSDLDYTYGGSYLRIIYDEDVDYIRGILEGVRSDGDISELEYRIKRPDSSVVWVKDKTRVISDANGKRWAYTIMIDITVDKEYENAFKKSEERFSKLLSWSDNAVFEWDSVRGTVAVSDSIRAKLGYNPLKVSPDGKTLEIDNIFPDDRDKFYSLFDRIKEGQSGVEEEIRLKKISDNTYIWFRVKVGAMRTDNDDVYKYIGILYDIDSIKNHENIIKGRRDLFTGFYTRDGMELVVNDDIKKNTEYVRKALVIIDIRGFNHLKETMGVKFSETVISDISRKLTHIFDRRDCLCRISESRFAVFTSSAISRSMLIIKINEAMETIRSTYKNGDMECEIRSCVGASRFPKDGENFDILYQKAETSLFNAIQKGVGKYLIYEED</sequence>
<name>A0A9D9H3W1_9FIRM</name>
<evidence type="ECO:0000259" key="9">
    <source>
        <dbReference type="PROSITE" id="PS50887"/>
    </source>
</evidence>
<dbReference type="Gene3D" id="3.30.450.20">
    <property type="entry name" value="PAS domain"/>
    <property type="match status" value="3"/>
</dbReference>